<keyword evidence="2" id="KW-0663">Pyridoxal phosphate</keyword>
<dbReference type="InterPro" id="IPR001216">
    <property type="entry name" value="P-phosphate_BS"/>
</dbReference>
<dbReference type="Proteomes" id="UP000249451">
    <property type="component" value="Unassembled WGS sequence"/>
</dbReference>
<dbReference type="InterPro" id="IPR036052">
    <property type="entry name" value="TrpB-like_PALP_sf"/>
</dbReference>
<proteinExistence type="predicted"/>
<protein>
    <submittedName>
        <fullName evidence="4">Cysteine synthase A</fullName>
    </submittedName>
</protein>
<dbReference type="InterPro" id="IPR050214">
    <property type="entry name" value="Cys_Synth/Cystath_Beta-Synth"/>
</dbReference>
<dbReference type="SUPFAM" id="SSF53686">
    <property type="entry name" value="Tryptophan synthase beta subunit-like PLP-dependent enzymes"/>
    <property type="match status" value="1"/>
</dbReference>
<evidence type="ECO:0000256" key="1">
    <source>
        <dbReference type="ARBA" id="ARBA00001933"/>
    </source>
</evidence>
<dbReference type="PROSITE" id="PS00901">
    <property type="entry name" value="CYS_SYNTHASE"/>
    <property type="match status" value="1"/>
</dbReference>
<reference evidence="4 5" key="1">
    <citation type="submission" date="2017-11" db="EMBL/GenBank/DDBJ databases">
        <title>Infants hospitalized years apart are colonized by the same room-sourced microbial strains.</title>
        <authorList>
            <person name="Brooks B."/>
            <person name="Olm M.R."/>
            <person name="Firek B.A."/>
            <person name="Baker R."/>
            <person name="Thomas B.C."/>
            <person name="Morowitz M.J."/>
            <person name="Banfield J.F."/>
        </authorList>
    </citation>
    <scope>NUCLEOTIDE SEQUENCE [LARGE SCALE GENOMIC DNA]</scope>
    <source>
        <strain evidence="4">S2_012_000_R3_87</strain>
    </source>
</reference>
<dbReference type="EMBL" id="QFNY01000323">
    <property type="protein sequence ID" value="PZO98112.1"/>
    <property type="molecule type" value="Genomic_DNA"/>
</dbReference>
<feature type="non-terminal residue" evidence="4">
    <location>
        <position position="77"/>
    </location>
</feature>
<feature type="domain" description="Tryptophan synthase beta chain-like PALP" evidence="3">
    <location>
        <begin position="8"/>
        <end position="77"/>
    </location>
</feature>
<dbReference type="Pfam" id="PF00291">
    <property type="entry name" value="PALP"/>
    <property type="match status" value="1"/>
</dbReference>
<dbReference type="PANTHER" id="PTHR10314">
    <property type="entry name" value="CYSTATHIONINE BETA-SYNTHASE"/>
    <property type="match status" value="1"/>
</dbReference>
<gene>
    <name evidence="4" type="ORF">DI609_11495</name>
</gene>
<name>A0A2W5AXD5_9CORY</name>
<evidence type="ECO:0000256" key="2">
    <source>
        <dbReference type="ARBA" id="ARBA00022898"/>
    </source>
</evidence>
<sequence length="77" mass="8023">MAKIYENITELIGNTPLVKLNKLTEGYKADVLLKIEAANPGNSVKDRIGLAIVQAAEDAGELKPGGTIIEATSGNTG</sequence>
<organism evidence="4 5">
    <name type="scientific">Corynebacterium urealyticum</name>
    <dbReference type="NCBI Taxonomy" id="43771"/>
    <lineage>
        <taxon>Bacteria</taxon>
        <taxon>Bacillati</taxon>
        <taxon>Actinomycetota</taxon>
        <taxon>Actinomycetes</taxon>
        <taxon>Mycobacteriales</taxon>
        <taxon>Corynebacteriaceae</taxon>
        <taxon>Corynebacterium</taxon>
    </lineage>
</organism>
<dbReference type="Gene3D" id="3.40.50.1100">
    <property type="match status" value="1"/>
</dbReference>
<comment type="caution">
    <text evidence="4">The sequence shown here is derived from an EMBL/GenBank/DDBJ whole genome shotgun (WGS) entry which is preliminary data.</text>
</comment>
<dbReference type="GO" id="GO:0006535">
    <property type="term" value="P:cysteine biosynthetic process from serine"/>
    <property type="evidence" value="ECO:0007669"/>
    <property type="project" value="InterPro"/>
</dbReference>
<comment type="cofactor">
    <cofactor evidence="1">
        <name>pyridoxal 5'-phosphate</name>
        <dbReference type="ChEBI" id="CHEBI:597326"/>
    </cofactor>
</comment>
<evidence type="ECO:0000259" key="3">
    <source>
        <dbReference type="Pfam" id="PF00291"/>
    </source>
</evidence>
<dbReference type="InterPro" id="IPR001926">
    <property type="entry name" value="TrpB-like_PALP"/>
</dbReference>
<dbReference type="GO" id="GO:0016765">
    <property type="term" value="F:transferase activity, transferring alkyl or aryl (other than methyl) groups"/>
    <property type="evidence" value="ECO:0007669"/>
    <property type="project" value="UniProtKB-ARBA"/>
</dbReference>
<accession>A0A2W5AXD5</accession>
<evidence type="ECO:0000313" key="5">
    <source>
        <dbReference type="Proteomes" id="UP000249451"/>
    </source>
</evidence>
<dbReference type="AlphaFoldDB" id="A0A2W5AXD5"/>
<evidence type="ECO:0000313" key="4">
    <source>
        <dbReference type="EMBL" id="PZO98112.1"/>
    </source>
</evidence>